<protein>
    <submittedName>
        <fullName evidence="2">Endonuclease</fullName>
    </submittedName>
</protein>
<dbReference type="Pfam" id="PF19580">
    <property type="entry name" value="Exo_endo_phos_3"/>
    <property type="match status" value="1"/>
</dbReference>
<keyword evidence="2" id="KW-0540">Nuclease</keyword>
<keyword evidence="2" id="KW-0255">Endonuclease</keyword>
<accession>A0A096BK27</accession>
<evidence type="ECO:0000313" key="2">
    <source>
        <dbReference type="EMBL" id="KGF33519.1"/>
    </source>
</evidence>
<dbReference type="InterPro" id="IPR005135">
    <property type="entry name" value="Endo/exonuclease/phosphatase"/>
</dbReference>
<dbReference type="Proteomes" id="UP000029556">
    <property type="component" value="Unassembled WGS sequence"/>
</dbReference>
<dbReference type="PANTHER" id="PTHR42834:SF1">
    <property type="entry name" value="ENDONUCLEASE_EXONUCLEASE_PHOSPHATASE FAMILY PROTEIN (AFU_ORTHOLOGUE AFUA_3G09210)"/>
    <property type="match status" value="1"/>
</dbReference>
<keyword evidence="2" id="KW-0378">Hydrolase</keyword>
<organism evidence="2 3">
    <name type="scientific">Hoylesella buccalis DNF00853</name>
    <dbReference type="NCBI Taxonomy" id="1401074"/>
    <lineage>
        <taxon>Bacteria</taxon>
        <taxon>Pseudomonadati</taxon>
        <taxon>Bacteroidota</taxon>
        <taxon>Bacteroidia</taxon>
        <taxon>Bacteroidales</taxon>
        <taxon>Prevotellaceae</taxon>
        <taxon>Hoylesella</taxon>
    </lineage>
</organism>
<dbReference type="SUPFAM" id="SSF56219">
    <property type="entry name" value="DNase I-like"/>
    <property type="match status" value="1"/>
</dbReference>
<dbReference type="AlphaFoldDB" id="A0A096BK27"/>
<reference evidence="2 3" key="1">
    <citation type="submission" date="2014-07" db="EMBL/GenBank/DDBJ databases">
        <authorList>
            <person name="McCorrison J."/>
            <person name="Sanka R."/>
            <person name="Torralba M."/>
            <person name="Gillis M."/>
            <person name="Haft D.H."/>
            <person name="Methe B."/>
            <person name="Sutton G."/>
            <person name="Nelson K.E."/>
        </authorList>
    </citation>
    <scope>NUCLEOTIDE SEQUENCE [LARGE SCALE GENOMIC DNA]</scope>
    <source>
        <strain evidence="2 3">DNF00853</strain>
    </source>
</reference>
<proteinExistence type="predicted"/>
<dbReference type="Gene3D" id="3.60.10.10">
    <property type="entry name" value="Endonuclease/exonuclease/phosphatase"/>
    <property type="match status" value="1"/>
</dbReference>
<dbReference type="EMBL" id="JRNN01000086">
    <property type="protein sequence ID" value="KGF33519.1"/>
    <property type="molecule type" value="Genomic_DNA"/>
</dbReference>
<gene>
    <name evidence="2" type="ORF">HMPREF2137_11060</name>
</gene>
<name>A0A096BK27_9BACT</name>
<dbReference type="OrthoDB" id="9802724at2"/>
<dbReference type="GO" id="GO:0004519">
    <property type="term" value="F:endonuclease activity"/>
    <property type="evidence" value="ECO:0007669"/>
    <property type="project" value="UniProtKB-KW"/>
</dbReference>
<evidence type="ECO:0000313" key="3">
    <source>
        <dbReference type="Proteomes" id="UP000029556"/>
    </source>
</evidence>
<feature type="domain" description="Endonuclease/exonuclease/phosphatase" evidence="1">
    <location>
        <begin position="14"/>
        <end position="312"/>
    </location>
</feature>
<evidence type="ECO:0000259" key="1">
    <source>
        <dbReference type="Pfam" id="PF19580"/>
    </source>
</evidence>
<dbReference type="PANTHER" id="PTHR42834">
    <property type="entry name" value="ENDONUCLEASE/EXONUCLEASE/PHOSPHATASE FAMILY PROTEIN (AFU_ORTHOLOGUE AFUA_3G09210)"/>
    <property type="match status" value="1"/>
</dbReference>
<sequence length="316" mass="36283">MTYLLSLLLGVFTVVELNCENLFDCRHDSLKHDEQFLPASDYHWTPHRYWQKVNRIGQTILSCGESDNGWSLPDLVALCEVENDSCLVDLTKRSLLRKARYEYVMTNSPDERGIDVALLYSPFSFQLLQSYSIRIHPMKDMRPTRDILYAKGLIGRADTLHVFVVHAPSRMGGERATRAHRRLVGERLLQAVDSLRALSASPRLLVMGDFNDYSTDENIRQLTEHGIVDVSQKAVGTHGAKGTYRYRGEWGSLDHIMVDEHTAKMLVECHVHDAPFLLKEDEKYGGVQPRRNYLGPRYQNGFSDHLPLVVRLRWND</sequence>
<dbReference type="RefSeq" id="WP_036874462.1">
    <property type="nucleotide sequence ID" value="NZ_JRNN01000086.1"/>
</dbReference>
<comment type="caution">
    <text evidence="2">The sequence shown here is derived from an EMBL/GenBank/DDBJ whole genome shotgun (WGS) entry which is preliminary data.</text>
</comment>
<dbReference type="InterPro" id="IPR036691">
    <property type="entry name" value="Endo/exonu/phosph_ase_sf"/>
</dbReference>